<dbReference type="CDD" id="cd09603">
    <property type="entry name" value="M1_APN_like"/>
    <property type="match status" value="1"/>
</dbReference>
<evidence type="ECO:0000313" key="5">
    <source>
        <dbReference type="Proteomes" id="UP001597116"/>
    </source>
</evidence>
<dbReference type="PANTHER" id="PTHR11533:SF174">
    <property type="entry name" value="PUROMYCIN-SENSITIVE AMINOPEPTIDASE-RELATED"/>
    <property type="match status" value="1"/>
</dbReference>
<evidence type="ECO:0000313" key="4">
    <source>
        <dbReference type="EMBL" id="MFD1141565.1"/>
    </source>
</evidence>
<dbReference type="RefSeq" id="WP_265992006.1">
    <property type="nucleotide sequence ID" value="NZ_CP110973.1"/>
</dbReference>
<dbReference type="SUPFAM" id="SSF63737">
    <property type="entry name" value="Leukotriene A4 hydrolase N-terminal domain"/>
    <property type="match status" value="1"/>
</dbReference>
<protein>
    <submittedName>
        <fullName evidence="4">Carboxypeptidase-like regulatory domain-containing protein</fullName>
    </submittedName>
</protein>
<dbReference type="InterPro" id="IPR008969">
    <property type="entry name" value="CarboxyPept-like_regulatory"/>
</dbReference>
<dbReference type="Gene3D" id="1.10.390.10">
    <property type="entry name" value="Neutral Protease Domain 2"/>
    <property type="match status" value="1"/>
</dbReference>
<dbReference type="InterPro" id="IPR027268">
    <property type="entry name" value="Peptidase_M4/M1_CTD_sf"/>
</dbReference>
<organism evidence="4 5">
    <name type="scientific">Larkinella insperata</name>
    <dbReference type="NCBI Taxonomy" id="332158"/>
    <lineage>
        <taxon>Bacteria</taxon>
        <taxon>Pseudomonadati</taxon>
        <taxon>Bacteroidota</taxon>
        <taxon>Cytophagia</taxon>
        <taxon>Cytophagales</taxon>
        <taxon>Spirosomataceae</taxon>
        <taxon>Larkinella</taxon>
    </lineage>
</organism>
<dbReference type="InterPro" id="IPR045357">
    <property type="entry name" value="Aminopeptidase_N-like_N"/>
</dbReference>
<dbReference type="SUPFAM" id="SSF55486">
    <property type="entry name" value="Metalloproteases ('zincins'), catalytic domain"/>
    <property type="match status" value="1"/>
</dbReference>
<evidence type="ECO:0000259" key="3">
    <source>
        <dbReference type="Pfam" id="PF17900"/>
    </source>
</evidence>
<dbReference type="SUPFAM" id="SSF49464">
    <property type="entry name" value="Carboxypeptidase regulatory domain-like"/>
    <property type="match status" value="1"/>
</dbReference>
<dbReference type="InterPro" id="IPR014782">
    <property type="entry name" value="Peptidase_M1_dom"/>
</dbReference>
<dbReference type="Pfam" id="PF01433">
    <property type="entry name" value="Peptidase_M1"/>
    <property type="match status" value="1"/>
</dbReference>
<dbReference type="PANTHER" id="PTHR11533">
    <property type="entry name" value="PROTEASE M1 ZINC METALLOPROTEASE"/>
    <property type="match status" value="1"/>
</dbReference>
<dbReference type="Gene3D" id="2.60.40.1730">
    <property type="entry name" value="tricorn interacting facor f3 domain"/>
    <property type="match status" value="1"/>
</dbReference>
<dbReference type="Pfam" id="PF13715">
    <property type="entry name" value="CarbopepD_reg_2"/>
    <property type="match status" value="1"/>
</dbReference>
<name>A0ABW3QDV9_9BACT</name>
<feature type="region of interest" description="Disordered" evidence="1">
    <location>
        <begin position="404"/>
        <end position="452"/>
    </location>
</feature>
<dbReference type="Pfam" id="PF17900">
    <property type="entry name" value="Peptidase_M1_N"/>
    <property type="match status" value="1"/>
</dbReference>
<evidence type="ECO:0000259" key="2">
    <source>
        <dbReference type="Pfam" id="PF01433"/>
    </source>
</evidence>
<feature type="domain" description="Peptidase M1 membrane alanine aminopeptidase" evidence="2">
    <location>
        <begin position="691"/>
        <end position="888"/>
    </location>
</feature>
<keyword evidence="5" id="KW-1185">Reference proteome</keyword>
<dbReference type="Proteomes" id="UP001597116">
    <property type="component" value="Unassembled WGS sequence"/>
</dbReference>
<feature type="domain" description="Aminopeptidase N-like N-terminal" evidence="3">
    <location>
        <begin position="470"/>
        <end position="644"/>
    </location>
</feature>
<comment type="caution">
    <text evidence="4">The sequence shown here is derived from an EMBL/GenBank/DDBJ whole genome shotgun (WGS) entry which is preliminary data.</text>
</comment>
<gene>
    <name evidence="4" type="ORF">ACFQ4C_10620</name>
</gene>
<evidence type="ECO:0000256" key="1">
    <source>
        <dbReference type="SAM" id="MobiDB-lite"/>
    </source>
</evidence>
<reference evidence="5" key="1">
    <citation type="journal article" date="2019" name="Int. J. Syst. Evol. Microbiol.">
        <title>The Global Catalogue of Microorganisms (GCM) 10K type strain sequencing project: providing services to taxonomists for standard genome sequencing and annotation.</title>
        <authorList>
            <consortium name="The Broad Institute Genomics Platform"/>
            <consortium name="The Broad Institute Genome Sequencing Center for Infectious Disease"/>
            <person name="Wu L."/>
            <person name="Ma J."/>
        </authorList>
    </citation>
    <scope>NUCLEOTIDE SEQUENCE [LARGE SCALE GENOMIC DNA]</scope>
    <source>
        <strain evidence="5">CCUG 55608</strain>
    </source>
</reference>
<accession>A0ABW3QDV9</accession>
<sequence length="977" mass="111038">MPYLAHFFYRLLSGISFALFTLFARAQSGSLTLAGKVVSQATGEPIPSANITVVGRTAGAVTNDNGAFRLTIPSVSASDSLRISSVGFRSVTRKIPEVGRQKLTIRLKPAAVTLDEVRVRARRKTAVDILREAVAAIPRNYDTTSRQLTALYREDQQFDAQPVVSSEAVLSVYKAAYNQAEIKDGLKLIKGRKKEYDRAIHKLPLIINLSNGARNLLLYSDFVKLASHKRNIINERNFKYYDFTLSTLKGDRLMYLITFKPGKRKRKAFGTGKLYIDAQTMVFVRAEFQMTQAGVDAENKRQWLLKKLASAVHRMNLKFTGLKEVVTYSQPEGSGQWNLSHAERQYSFQIDSRSRNLIEKAWEVATRFTITEVGPKGVLPFTEANLAENQSPFSSLVNNESNLNSWESNLTPQQPATHSGLPEPPRAVSKPDSSKNRVGNPVGNRQNGFTRADTLRGKLTPLRSNYDVTFYDLAVKVDIADQAISGTNKMRFRVLAALDKLQVDLYANMAIHRIQHAGKPLTYTREHDAVFVQFPETLQAGSEHELEIEYAGKPQVPDLAVPMMGGFLWEKDRDGNPWVQVVCQGSGASLWWPNKDHLSDEPDSMRIRVTVPGKLMNISNGRLVGKTALPGNWTQYDWYVSYPINNYNVTLNIGKYAHRRETYGPDSLTLNYYYMPYNAEQFRWVFDGVKPMLATLEKHYGNYPFPRDGFTLMESLYPMEHQSAVSFGKLPARRPDSLTAADSLALMKLVWHEVSHEWWGNNVSCRDMADLWIHEAFATYSEGFYLDSVVEDGELGYVASLLPQVIGREPIIGVRDVNHIHYEIGDLYAKGALVLYTLRHTLRNDSLWAAMLKDIQERFRLQTVSTKDLIDYLNERTCADYTPFFDQYLNHTAPPTLQVKLVEKPQALVVNYRWQTDVPNFRMPILVTQKPDQFEFITPTNDWQTMTLPNMTADDFEADEIRFYVNIEEIEPEFLKQ</sequence>
<proteinExistence type="predicted"/>
<dbReference type="InterPro" id="IPR050344">
    <property type="entry name" value="Peptidase_M1_aminopeptidases"/>
</dbReference>
<dbReference type="Gene3D" id="2.60.40.1120">
    <property type="entry name" value="Carboxypeptidase-like, regulatory domain"/>
    <property type="match status" value="1"/>
</dbReference>
<dbReference type="EMBL" id="JBHTLP010000008">
    <property type="protein sequence ID" value="MFD1141565.1"/>
    <property type="molecule type" value="Genomic_DNA"/>
</dbReference>
<dbReference type="InterPro" id="IPR042097">
    <property type="entry name" value="Aminopeptidase_N-like_N_sf"/>
</dbReference>